<dbReference type="Gene3D" id="1.10.287.950">
    <property type="entry name" value="Methyl-accepting chemotaxis protein"/>
    <property type="match status" value="1"/>
</dbReference>
<reference evidence="2" key="1">
    <citation type="submission" date="2020-10" db="EMBL/GenBank/DDBJ databases">
        <authorList>
            <person name="Gilroy R."/>
        </authorList>
    </citation>
    <scope>NUCLEOTIDE SEQUENCE</scope>
    <source>
        <strain evidence="2">CHK147-3167</strain>
    </source>
</reference>
<sequence length="313" mass="35413">MTEKLNKEELINAVLVGLSGSNLEQNKKELVDLIAELSEFEDVCRSYPEITHVIYRMDVHTFQSVENFFGLYDSNNDFAGLRQEEKLDGLSNDKKENLNRFERHVKLSCYQREYINKLATEAEEAAKKARDVSEDAEKHAEVAQKVVTTVSLSVKDTKKVAQNANKIAQRASETANKADKIANKAQSLTNQIQGKMTGIYSEFVGILAIFTALSFAMMGSVQMLGNLFNDIKHPTTGTLGYALILAGIYLIVIYLLIMTLVLAMKKLFSTISEEYRISWPFVWIISIVSTLLIVVGIFFIVFFKVSDLWTFYR</sequence>
<feature type="transmembrane region" description="Helical" evidence="1">
    <location>
        <begin position="199"/>
        <end position="219"/>
    </location>
</feature>
<evidence type="ECO:0000313" key="3">
    <source>
        <dbReference type="Proteomes" id="UP000886786"/>
    </source>
</evidence>
<feature type="transmembrane region" description="Helical" evidence="1">
    <location>
        <begin position="239"/>
        <end position="261"/>
    </location>
</feature>
<reference evidence="2" key="2">
    <citation type="journal article" date="2021" name="PeerJ">
        <title>Extensive microbial diversity within the chicken gut microbiome revealed by metagenomics and culture.</title>
        <authorList>
            <person name="Gilroy R."/>
            <person name="Ravi A."/>
            <person name="Getino M."/>
            <person name="Pursley I."/>
            <person name="Horton D.L."/>
            <person name="Alikhan N.F."/>
            <person name="Baker D."/>
            <person name="Gharbi K."/>
            <person name="Hall N."/>
            <person name="Watson M."/>
            <person name="Adriaenssens E.M."/>
            <person name="Foster-Nyarko E."/>
            <person name="Jarju S."/>
            <person name="Secka A."/>
            <person name="Antonio M."/>
            <person name="Oren A."/>
            <person name="Chaudhuri R.R."/>
            <person name="La Ragione R."/>
            <person name="Hildebrand F."/>
            <person name="Pallen M.J."/>
        </authorList>
    </citation>
    <scope>NUCLEOTIDE SEQUENCE</scope>
    <source>
        <strain evidence="2">CHK147-3167</strain>
    </source>
</reference>
<accession>A0A9D1D0B9</accession>
<protein>
    <submittedName>
        <fullName evidence="2">Uncharacterized protein</fullName>
    </submittedName>
</protein>
<keyword evidence="1" id="KW-1133">Transmembrane helix</keyword>
<keyword evidence="1" id="KW-0812">Transmembrane</keyword>
<feature type="transmembrane region" description="Helical" evidence="1">
    <location>
        <begin position="281"/>
        <end position="303"/>
    </location>
</feature>
<name>A0A9D1D0B9_9FIRM</name>
<keyword evidence="1" id="KW-0472">Membrane</keyword>
<dbReference type="AlphaFoldDB" id="A0A9D1D0B9"/>
<evidence type="ECO:0000256" key="1">
    <source>
        <dbReference type="SAM" id="Phobius"/>
    </source>
</evidence>
<proteinExistence type="predicted"/>
<dbReference type="EMBL" id="DVFV01000114">
    <property type="protein sequence ID" value="HIQ91291.1"/>
    <property type="molecule type" value="Genomic_DNA"/>
</dbReference>
<gene>
    <name evidence="2" type="ORF">IAB27_06705</name>
</gene>
<organism evidence="2 3">
    <name type="scientific">Candidatus Coprosoma intestinipullorum</name>
    <dbReference type="NCBI Taxonomy" id="2840752"/>
    <lineage>
        <taxon>Bacteria</taxon>
        <taxon>Bacillati</taxon>
        <taxon>Bacillota</taxon>
        <taxon>Bacillota incertae sedis</taxon>
        <taxon>Candidatus Coprosoma</taxon>
    </lineage>
</organism>
<comment type="caution">
    <text evidence="2">The sequence shown here is derived from an EMBL/GenBank/DDBJ whole genome shotgun (WGS) entry which is preliminary data.</text>
</comment>
<dbReference type="Proteomes" id="UP000886786">
    <property type="component" value="Unassembled WGS sequence"/>
</dbReference>
<dbReference type="SUPFAM" id="SSF58104">
    <property type="entry name" value="Methyl-accepting chemotaxis protein (MCP) signaling domain"/>
    <property type="match status" value="1"/>
</dbReference>
<evidence type="ECO:0000313" key="2">
    <source>
        <dbReference type="EMBL" id="HIQ91291.1"/>
    </source>
</evidence>